<dbReference type="FunCoup" id="A0A423Q0M4">
    <property type="interactions" value="294"/>
</dbReference>
<keyword evidence="8" id="KW-1185">Reference proteome</keyword>
<keyword evidence="3 6" id="KW-0812">Transmembrane</keyword>
<comment type="similarity">
    <text evidence="2">Belongs to the UPF0382 family.</text>
</comment>
<name>A0A423Q0M4_9GAMM</name>
<dbReference type="OrthoDB" id="9802121at2"/>
<comment type="caution">
    <text evidence="7">The sequence shown here is derived from an EMBL/GenBank/DDBJ whole genome shotgun (WGS) entry which is preliminary data.</text>
</comment>
<evidence type="ECO:0000313" key="8">
    <source>
        <dbReference type="Proteomes" id="UP000285310"/>
    </source>
</evidence>
<accession>A0A423Q0M4</accession>
<evidence type="ECO:0000256" key="2">
    <source>
        <dbReference type="ARBA" id="ARBA00009694"/>
    </source>
</evidence>
<evidence type="ECO:0000313" key="7">
    <source>
        <dbReference type="EMBL" id="ROO31457.1"/>
    </source>
</evidence>
<dbReference type="InParanoid" id="A0A423Q0M4"/>
<dbReference type="InterPro" id="IPR006696">
    <property type="entry name" value="DUF423"/>
</dbReference>
<evidence type="ECO:0000256" key="5">
    <source>
        <dbReference type="ARBA" id="ARBA00023136"/>
    </source>
</evidence>
<organism evidence="7 8">
    <name type="scientific">Salinisphaera japonica YTM-1</name>
    <dbReference type="NCBI Taxonomy" id="1209778"/>
    <lineage>
        <taxon>Bacteria</taxon>
        <taxon>Pseudomonadati</taxon>
        <taxon>Pseudomonadota</taxon>
        <taxon>Gammaproteobacteria</taxon>
        <taxon>Salinisphaerales</taxon>
        <taxon>Salinisphaeraceae</taxon>
        <taxon>Salinisphaera</taxon>
    </lineage>
</organism>
<feature type="transmembrane region" description="Helical" evidence="6">
    <location>
        <begin position="97"/>
        <end position="121"/>
    </location>
</feature>
<proteinExistence type="inferred from homology"/>
<evidence type="ECO:0008006" key="9">
    <source>
        <dbReference type="Google" id="ProtNLM"/>
    </source>
</evidence>
<evidence type="ECO:0000256" key="1">
    <source>
        <dbReference type="ARBA" id="ARBA00004141"/>
    </source>
</evidence>
<dbReference type="RefSeq" id="WP_123657111.1">
    <property type="nucleotide sequence ID" value="NZ_AYKG01000005.1"/>
</dbReference>
<dbReference type="Pfam" id="PF04241">
    <property type="entry name" value="DUF423"/>
    <property type="match status" value="1"/>
</dbReference>
<gene>
    <name evidence="7" type="ORF">SAJA_02745</name>
</gene>
<dbReference type="GO" id="GO:0005886">
    <property type="term" value="C:plasma membrane"/>
    <property type="evidence" value="ECO:0007669"/>
    <property type="project" value="TreeGrafter"/>
</dbReference>
<evidence type="ECO:0000256" key="3">
    <source>
        <dbReference type="ARBA" id="ARBA00022692"/>
    </source>
</evidence>
<dbReference type="Proteomes" id="UP000285310">
    <property type="component" value="Unassembled WGS sequence"/>
</dbReference>
<keyword evidence="5 6" id="KW-0472">Membrane</keyword>
<comment type="subcellular location">
    <subcellularLocation>
        <location evidence="1">Membrane</location>
        <topology evidence="1">Multi-pass membrane protein</topology>
    </subcellularLocation>
</comment>
<evidence type="ECO:0000256" key="6">
    <source>
        <dbReference type="SAM" id="Phobius"/>
    </source>
</evidence>
<dbReference type="PANTHER" id="PTHR43461:SF1">
    <property type="entry name" value="TRANSMEMBRANE PROTEIN 256"/>
    <property type="match status" value="1"/>
</dbReference>
<sequence length="124" mass="12885">MIRLVLVFAALYGGLAVCLGAFGAHAIKARISPDMLAIWHTAEQYQFYHALALLGVGLMMRQGLTGPAINVAGLGFIVGTAIFSGSLYLLAGSGVRVLGAITPIGGLCLIAGWAALVWACWRGL</sequence>
<dbReference type="EMBL" id="AYKG01000005">
    <property type="protein sequence ID" value="ROO31457.1"/>
    <property type="molecule type" value="Genomic_DNA"/>
</dbReference>
<protein>
    <recommendedName>
        <fullName evidence="9">DUF423 domain-containing protein</fullName>
    </recommendedName>
</protein>
<dbReference type="PANTHER" id="PTHR43461">
    <property type="entry name" value="TRANSMEMBRANE PROTEIN 256"/>
    <property type="match status" value="1"/>
</dbReference>
<dbReference type="AlphaFoldDB" id="A0A423Q0M4"/>
<feature type="transmembrane region" description="Helical" evidence="6">
    <location>
        <begin position="71"/>
        <end position="91"/>
    </location>
</feature>
<reference evidence="7 8" key="1">
    <citation type="submission" date="2013-10" db="EMBL/GenBank/DDBJ databases">
        <title>Salinisphaera japonica YTM-1 Genome Sequencing.</title>
        <authorList>
            <person name="Lai Q."/>
            <person name="Li C."/>
            <person name="Shao Z."/>
        </authorList>
    </citation>
    <scope>NUCLEOTIDE SEQUENCE [LARGE SCALE GENOMIC DNA]</scope>
    <source>
        <strain evidence="7 8">YTM-1</strain>
    </source>
</reference>
<evidence type="ECO:0000256" key="4">
    <source>
        <dbReference type="ARBA" id="ARBA00022989"/>
    </source>
</evidence>
<keyword evidence="4 6" id="KW-1133">Transmembrane helix</keyword>